<dbReference type="RefSeq" id="WP_038548371.1">
    <property type="nucleotide sequence ID" value="NZ_CP006842.1"/>
</dbReference>
<evidence type="ECO:0000256" key="1">
    <source>
        <dbReference type="SAM" id="Phobius"/>
    </source>
</evidence>
<keyword evidence="1" id="KW-1133">Transmembrane helix</keyword>
<dbReference type="STRING" id="1404245.CGLY_08000"/>
<evidence type="ECO:0000313" key="3">
    <source>
        <dbReference type="Proteomes" id="UP000023703"/>
    </source>
</evidence>
<keyword evidence="1" id="KW-0472">Membrane</keyword>
<name>X5E9E1_9CORY</name>
<keyword evidence="3" id="KW-1185">Reference proteome</keyword>
<proteinExistence type="predicted"/>
<dbReference type="Proteomes" id="UP000023703">
    <property type="component" value="Chromosome"/>
</dbReference>
<dbReference type="AlphaFoldDB" id="X5E9E1"/>
<dbReference type="KEGG" id="cgy:CGLY_08000"/>
<protein>
    <submittedName>
        <fullName evidence="2">Putative membrane protein</fullName>
    </submittedName>
</protein>
<feature type="transmembrane region" description="Helical" evidence="1">
    <location>
        <begin position="49"/>
        <end position="67"/>
    </location>
</feature>
<gene>
    <name evidence="2" type="ORF">CGLY_08000</name>
</gene>
<feature type="transmembrane region" description="Helical" evidence="1">
    <location>
        <begin position="79"/>
        <end position="99"/>
    </location>
</feature>
<organism evidence="2 3">
    <name type="scientific">Corynebacterium glyciniphilum AJ 3170</name>
    <dbReference type="NCBI Taxonomy" id="1404245"/>
    <lineage>
        <taxon>Bacteria</taxon>
        <taxon>Bacillati</taxon>
        <taxon>Actinomycetota</taxon>
        <taxon>Actinomycetes</taxon>
        <taxon>Mycobacteriales</taxon>
        <taxon>Corynebacteriaceae</taxon>
        <taxon>Corynebacterium</taxon>
    </lineage>
</organism>
<evidence type="ECO:0000313" key="2">
    <source>
        <dbReference type="EMBL" id="AHW64045.1"/>
    </source>
</evidence>
<keyword evidence="1" id="KW-0812">Transmembrane</keyword>
<dbReference type="eggNOG" id="ENOG5032IPR">
    <property type="taxonomic scope" value="Bacteria"/>
</dbReference>
<reference evidence="2 3" key="1">
    <citation type="journal article" date="2015" name="Int. J. Syst. Evol. Microbiol.">
        <title>Revisiting Corynebacterium glyciniphilum (ex Kubota et al., 1972) sp. nov., nom. rev., isolated from putrefied banana.</title>
        <authorList>
            <person name="Al-Dilaimi A."/>
            <person name="Bednarz H."/>
            <person name="Lomker A."/>
            <person name="Niehaus K."/>
            <person name="Kalinowski J."/>
            <person name="Ruckert C."/>
        </authorList>
    </citation>
    <scope>NUCLEOTIDE SEQUENCE [LARGE SCALE GENOMIC DNA]</scope>
    <source>
        <strain evidence="2">AJ 3170</strain>
    </source>
</reference>
<sequence>MVKKIPGGRPVNPGASVPGSVRSQSRLGLAAAVLAVLALPAALFAWLGLIISVVVLLVSLVALIVAMRSTHQSRGYPMIAVAVSIVAVALAGVVTNSTAQSLQDCSSTSTDELRQCMEDRRNDE</sequence>
<dbReference type="EMBL" id="CP006842">
    <property type="protein sequence ID" value="AHW64045.1"/>
    <property type="molecule type" value="Genomic_DNA"/>
</dbReference>
<dbReference type="HOGENOM" id="CLU_163213_1_0_11"/>
<dbReference type="OrthoDB" id="9886885at2"/>
<accession>X5E9E1</accession>